<dbReference type="GO" id="GO:0005576">
    <property type="term" value="C:extracellular region"/>
    <property type="evidence" value="ECO:0007669"/>
    <property type="project" value="UniProtKB-SubCell"/>
</dbReference>
<evidence type="ECO:0000256" key="15">
    <source>
        <dbReference type="ARBA" id="ARBA00032581"/>
    </source>
</evidence>
<dbReference type="GO" id="GO:0006516">
    <property type="term" value="P:glycoprotein catabolic process"/>
    <property type="evidence" value="ECO:0007669"/>
    <property type="project" value="TreeGrafter"/>
</dbReference>
<evidence type="ECO:0000256" key="11">
    <source>
        <dbReference type="ARBA" id="ARBA00022801"/>
    </source>
</evidence>
<dbReference type="Pfam" id="PF17753">
    <property type="entry name" value="Ig_mannosidase"/>
    <property type="match status" value="1"/>
</dbReference>
<evidence type="ECO:0000313" key="24">
    <source>
        <dbReference type="EMBL" id="QMW77334.1"/>
    </source>
</evidence>
<dbReference type="Gene3D" id="2.60.40.10">
    <property type="entry name" value="Immunoglobulins"/>
    <property type="match status" value="2"/>
</dbReference>
<evidence type="ECO:0000259" key="23">
    <source>
        <dbReference type="Pfam" id="PF22666"/>
    </source>
</evidence>
<dbReference type="Gene3D" id="3.20.20.80">
    <property type="entry name" value="Glycosidases"/>
    <property type="match status" value="1"/>
</dbReference>
<evidence type="ECO:0000256" key="1">
    <source>
        <dbReference type="ARBA" id="ARBA00000829"/>
    </source>
</evidence>
<dbReference type="InterPro" id="IPR054593">
    <property type="entry name" value="Beta-mannosidase-like_N2"/>
</dbReference>
<dbReference type="InterPro" id="IPR006103">
    <property type="entry name" value="Glyco_hydro_2_cat"/>
</dbReference>
<evidence type="ECO:0000259" key="22">
    <source>
        <dbReference type="Pfam" id="PF17786"/>
    </source>
</evidence>
<dbReference type="InterPro" id="IPR013783">
    <property type="entry name" value="Ig-like_fold"/>
</dbReference>
<feature type="domain" description="Beta-mannosidase-like galactose-binding" evidence="23">
    <location>
        <begin position="10"/>
        <end position="132"/>
    </location>
</feature>
<comment type="pathway">
    <text evidence="4">Glycan metabolism; N-glycan degradation.</text>
</comment>
<feature type="domain" description="Glycoside hydrolase family 2 catalytic" evidence="20">
    <location>
        <begin position="355"/>
        <end position="418"/>
    </location>
</feature>
<keyword evidence="9" id="KW-0964">Secreted</keyword>
<dbReference type="RefSeq" id="WP_018598594.1">
    <property type="nucleotide sequence ID" value="NZ_AP031416.1"/>
</dbReference>
<comment type="similarity">
    <text evidence="16">Belongs to the glycosyl hydrolase 2 family. Beta-mannosidase B subfamily.</text>
</comment>
<dbReference type="InterPro" id="IPR017853">
    <property type="entry name" value="GH"/>
</dbReference>
<dbReference type="PANTHER" id="PTHR43730:SF1">
    <property type="entry name" value="BETA-MANNOSIDASE"/>
    <property type="match status" value="1"/>
</dbReference>
<evidence type="ECO:0000256" key="4">
    <source>
        <dbReference type="ARBA" id="ARBA00004740"/>
    </source>
</evidence>
<evidence type="ECO:0000259" key="20">
    <source>
        <dbReference type="Pfam" id="PF02836"/>
    </source>
</evidence>
<keyword evidence="11" id="KW-0378">Hydrolase</keyword>
<evidence type="ECO:0000256" key="9">
    <source>
        <dbReference type="ARBA" id="ARBA00022525"/>
    </source>
</evidence>
<dbReference type="InterPro" id="IPR036156">
    <property type="entry name" value="Beta-gal/glucu_dom_sf"/>
</dbReference>
<accession>A0A7G5MRU1</accession>
<evidence type="ECO:0000256" key="8">
    <source>
        <dbReference type="ARBA" id="ARBA00015707"/>
    </source>
</evidence>
<evidence type="ECO:0000259" key="21">
    <source>
        <dbReference type="Pfam" id="PF17753"/>
    </source>
</evidence>
<dbReference type="InterPro" id="IPR050887">
    <property type="entry name" value="Beta-mannosidase_GH2"/>
</dbReference>
<evidence type="ECO:0000256" key="13">
    <source>
        <dbReference type="ARBA" id="ARBA00023180"/>
    </source>
</evidence>
<gene>
    <name evidence="24" type="ORF">E5259_06860</name>
</gene>
<dbReference type="Pfam" id="PF22666">
    <property type="entry name" value="Glyco_hydro_2_N2"/>
    <property type="match status" value="1"/>
</dbReference>
<name>A0A7G5MRU1_9FIRM</name>
<dbReference type="GO" id="GO:0004567">
    <property type="term" value="F:beta-mannosidase activity"/>
    <property type="evidence" value="ECO:0007669"/>
    <property type="project" value="UniProtKB-EC"/>
</dbReference>
<dbReference type="PANTHER" id="PTHR43730">
    <property type="entry name" value="BETA-MANNOSIDASE"/>
    <property type="match status" value="1"/>
</dbReference>
<evidence type="ECO:0000313" key="25">
    <source>
        <dbReference type="Proteomes" id="UP000515789"/>
    </source>
</evidence>
<evidence type="ECO:0000259" key="19">
    <source>
        <dbReference type="Pfam" id="PF00703"/>
    </source>
</evidence>
<comment type="subunit">
    <text evidence="5">Monomer.</text>
</comment>
<dbReference type="AlphaFoldDB" id="A0A7G5MRU1"/>
<feature type="domain" description="Glycoside hydrolase family 2 immunoglobulin-like beta-sandwich" evidence="19">
    <location>
        <begin position="218"/>
        <end position="284"/>
    </location>
</feature>
<comment type="catalytic activity">
    <reaction evidence="1">
        <text>Hydrolysis of terminal, non-reducing beta-D-mannose residues in beta-D-mannosides.</text>
        <dbReference type="EC" id="3.2.1.25"/>
    </reaction>
</comment>
<evidence type="ECO:0000256" key="14">
    <source>
        <dbReference type="ARBA" id="ARBA00023295"/>
    </source>
</evidence>
<evidence type="ECO:0000256" key="5">
    <source>
        <dbReference type="ARBA" id="ARBA00011245"/>
    </source>
</evidence>
<reference evidence="24 25" key="1">
    <citation type="submission" date="2019-04" db="EMBL/GenBank/DDBJ databases">
        <authorList>
            <person name="Schori C."/>
            <person name="Ahrens C."/>
        </authorList>
    </citation>
    <scope>NUCLEOTIDE SEQUENCE [LARGE SCALE GENOMIC DNA]</scope>
    <source>
        <strain evidence="24 25">DSM 2950</strain>
    </source>
</reference>
<dbReference type="InterPro" id="IPR008979">
    <property type="entry name" value="Galactose-bd-like_sf"/>
</dbReference>
<feature type="domain" description="Mannosidase Ig/CBM-like" evidence="22">
    <location>
        <begin position="638"/>
        <end position="719"/>
    </location>
</feature>
<organism evidence="24 25">
    <name type="scientific">Blautia producta</name>
    <dbReference type="NCBI Taxonomy" id="33035"/>
    <lineage>
        <taxon>Bacteria</taxon>
        <taxon>Bacillati</taxon>
        <taxon>Bacillota</taxon>
        <taxon>Clostridia</taxon>
        <taxon>Lachnospirales</taxon>
        <taxon>Lachnospiraceae</taxon>
        <taxon>Blautia</taxon>
    </lineage>
</organism>
<sequence length="814" mass="94824">MERILIRKGWKLQGPDKRELEIQEMPSQVHDILLDYELISNPNLTGINKDQWIGEKEWCYRTEFEVEDSSEEWNLRFQGLDTFVDIYLNNELAGENKSVYMPLVLEKVSGMKRKNILELRVKPPRRELEKISLLDKYKDRVPEFCKARVFRSGYHEFSGPKPDLIRMGVYGDIYLEKVGQDGIREGVMDVSLREDLEEGYVRIDFSYFHPETDKILEYRLTDMQGRIICEGTEREHTEHLEITVPHPKLWWPRSHGEADLYHLQVTEKAGEVVLDTYERQFGFRKLEKTGDMEFTVNGKPLRLWGANLAHADTMTGCYGRVKDKLYGLLDLAEMGYFNCLRIWGESEILDDDFYDECDRRGILLWHDFYLGFNMYSEEEEMLFMCRQEAEYLVKRLKHHPSILLWCGGNEMYWSRDMQYEGEYCFGEKIFCEVFPEVCRKLDPERYYHITSPSGGEFSNDPAGGDTHGYTHLWFVPGRDHPVFLSENCRVSAPELKTLNRMMTPEELWPAGYQNISTKRNPLAWPETWSLHNTNNGAVKLGPVEHYYDAENAEELIYRIGMAHSEYIRKDVERFRRGRSETEAGKKRQTNGHLLWKFNNNSNIISYGVVDYFNEPLRAYYALKRAYEPFQISFSIGNHITLWAVNDTVGEKEGSVRVQLFSLTKNRVEKEVTMPFSCGPDESVLVGNLDVFGQFKKDCVLAARAVDEQGEVLAESVDYVEMERRLSFPDIGQLSCRVEAGMLVLESDTFARCVELRGGEDGLEFGWLFEDNYFDLLPGVEKKIKVYGKQEGGAVQVKPYYWGKGITVDYTNMKN</sequence>
<evidence type="ECO:0000256" key="12">
    <source>
        <dbReference type="ARBA" id="ARBA00023157"/>
    </source>
</evidence>
<evidence type="ECO:0000256" key="6">
    <source>
        <dbReference type="ARBA" id="ARBA00011738"/>
    </source>
</evidence>
<feature type="domain" description="Beta-mannosidase Ig-fold" evidence="21">
    <location>
        <begin position="741"/>
        <end position="789"/>
    </location>
</feature>
<dbReference type="GeneID" id="75055364"/>
<evidence type="ECO:0000256" key="18">
    <source>
        <dbReference type="ARBA" id="ARBA00041614"/>
    </source>
</evidence>
<keyword evidence="14" id="KW-0326">Glycosidase</keyword>
<dbReference type="Proteomes" id="UP000515789">
    <property type="component" value="Chromosome"/>
</dbReference>
<evidence type="ECO:0000256" key="10">
    <source>
        <dbReference type="ARBA" id="ARBA00022729"/>
    </source>
</evidence>
<dbReference type="InterPro" id="IPR041625">
    <property type="entry name" value="Beta-mannosidase_Ig"/>
</dbReference>
<dbReference type="InterPro" id="IPR041447">
    <property type="entry name" value="Mannosidase_ig"/>
</dbReference>
<dbReference type="SUPFAM" id="SSF51445">
    <property type="entry name" value="(Trans)glycosidases"/>
    <property type="match status" value="1"/>
</dbReference>
<dbReference type="Pfam" id="PF02836">
    <property type="entry name" value="Glyco_hydro_2_C"/>
    <property type="match status" value="1"/>
</dbReference>
<dbReference type="Pfam" id="PF17786">
    <property type="entry name" value="Mannosidase_ig"/>
    <property type="match status" value="1"/>
</dbReference>
<proteinExistence type="inferred from homology"/>
<keyword evidence="10" id="KW-0732">Signal</keyword>
<evidence type="ECO:0000256" key="2">
    <source>
        <dbReference type="ARBA" id="ARBA00003150"/>
    </source>
</evidence>
<comment type="subunit">
    <text evidence="6">Homodimer.</text>
</comment>
<dbReference type="InterPro" id="IPR006102">
    <property type="entry name" value="Ig-like_GH2"/>
</dbReference>
<keyword evidence="12" id="KW-1015">Disulfide bond</keyword>
<dbReference type="SUPFAM" id="SSF49303">
    <property type="entry name" value="beta-Galactosidase/glucuronidase domain"/>
    <property type="match status" value="2"/>
</dbReference>
<protein>
    <recommendedName>
        <fullName evidence="8">Beta-mannosidase</fullName>
        <ecNumber evidence="7">3.2.1.25</ecNumber>
    </recommendedName>
    <alternativeName>
        <fullName evidence="17">Beta-mannosidase B</fullName>
    </alternativeName>
    <alternativeName>
        <fullName evidence="15">Lysosomal beta A mannosidase</fullName>
    </alternativeName>
    <alternativeName>
        <fullName evidence="18">Mannanase B</fullName>
    </alternativeName>
</protein>
<evidence type="ECO:0000256" key="16">
    <source>
        <dbReference type="ARBA" id="ARBA00038429"/>
    </source>
</evidence>
<dbReference type="EC" id="3.2.1.25" evidence="7"/>
<dbReference type="EMBL" id="CP039126">
    <property type="protein sequence ID" value="QMW77334.1"/>
    <property type="molecule type" value="Genomic_DNA"/>
</dbReference>
<dbReference type="Gene3D" id="2.60.120.260">
    <property type="entry name" value="Galactose-binding domain-like"/>
    <property type="match status" value="1"/>
</dbReference>
<dbReference type="SUPFAM" id="SSF49785">
    <property type="entry name" value="Galactose-binding domain-like"/>
    <property type="match status" value="1"/>
</dbReference>
<dbReference type="Pfam" id="PF00703">
    <property type="entry name" value="Glyco_hydro_2"/>
    <property type="match status" value="1"/>
</dbReference>
<keyword evidence="13" id="KW-0325">Glycoprotein</keyword>
<evidence type="ECO:0000256" key="7">
    <source>
        <dbReference type="ARBA" id="ARBA00012754"/>
    </source>
</evidence>
<comment type="function">
    <text evidence="2">Exoglycosidase that cleaves the single beta-linked mannose residue from the non-reducing end of all N-linked glycoprotein oligosaccharides.</text>
</comment>
<dbReference type="GO" id="GO:0005975">
    <property type="term" value="P:carbohydrate metabolic process"/>
    <property type="evidence" value="ECO:0007669"/>
    <property type="project" value="InterPro"/>
</dbReference>
<comment type="subcellular location">
    <subcellularLocation>
        <location evidence="3">Secreted</location>
    </subcellularLocation>
</comment>
<evidence type="ECO:0000256" key="3">
    <source>
        <dbReference type="ARBA" id="ARBA00004613"/>
    </source>
</evidence>
<evidence type="ECO:0000256" key="17">
    <source>
        <dbReference type="ARBA" id="ARBA00041069"/>
    </source>
</evidence>